<evidence type="ECO:0000313" key="5">
    <source>
        <dbReference type="EMBL" id="WKA00022.1"/>
    </source>
</evidence>
<evidence type="ECO:0000256" key="3">
    <source>
        <dbReference type="ARBA" id="ARBA00023274"/>
    </source>
</evidence>
<dbReference type="InterPro" id="IPR038584">
    <property type="entry name" value="Ribosomal_bL33_sf"/>
</dbReference>
<organism evidence="5 6">
    <name type="scientific">Vitis vinifera</name>
    <name type="common">Grape</name>
    <dbReference type="NCBI Taxonomy" id="29760"/>
    <lineage>
        <taxon>Eukaryota</taxon>
        <taxon>Viridiplantae</taxon>
        <taxon>Streptophyta</taxon>
        <taxon>Embryophyta</taxon>
        <taxon>Tracheophyta</taxon>
        <taxon>Spermatophyta</taxon>
        <taxon>Magnoliopsida</taxon>
        <taxon>eudicotyledons</taxon>
        <taxon>Gunneridae</taxon>
        <taxon>Pentapetalae</taxon>
        <taxon>rosids</taxon>
        <taxon>Vitales</taxon>
        <taxon>Vitaceae</taxon>
        <taxon>Viteae</taxon>
        <taxon>Vitis</taxon>
    </lineage>
</organism>
<sequence length="67" mass="7817">MILLECNSCVQDGVAKELTGISRFITKKYQHNKPGPLELQKFCPYCYKHMIHGEIEKKKKIKPRARV</sequence>
<keyword evidence="6" id="KW-1185">Reference proteome</keyword>
<dbReference type="PANTHER" id="PTHR43168">
    <property type="entry name" value="50S RIBOSOMAL PROTEIN L33, CHLOROPLASTIC"/>
    <property type="match status" value="1"/>
</dbReference>
<name>A0ABY9CXU0_VITVI</name>
<comment type="similarity">
    <text evidence="1">Belongs to the bacterial ribosomal protein bL33 family.</text>
</comment>
<dbReference type="SUPFAM" id="SSF57829">
    <property type="entry name" value="Zn-binding ribosomal proteins"/>
    <property type="match status" value="1"/>
</dbReference>
<dbReference type="InterPro" id="IPR011332">
    <property type="entry name" value="Ribosomal_zn-bd"/>
</dbReference>
<dbReference type="EMBL" id="CP126659">
    <property type="protein sequence ID" value="WKA00022.1"/>
    <property type="molecule type" value="Genomic_DNA"/>
</dbReference>
<dbReference type="Proteomes" id="UP001227230">
    <property type="component" value="Chromosome 12"/>
</dbReference>
<evidence type="ECO:0000256" key="2">
    <source>
        <dbReference type="ARBA" id="ARBA00022980"/>
    </source>
</evidence>
<accession>A0ABY9CXU0</accession>
<dbReference type="NCBIfam" id="NF001764">
    <property type="entry name" value="PRK00504.1"/>
    <property type="match status" value="1"/>
</dbReference>
<protein>
    <recommendedName>
        <fullName evidence="4">50S ribosomal protein L33, chloroplastic</fullName>
    </recommendedName>
</protein>
<evidence type="ECO:0000256" key="1">
    <source>
        <dbReference type="ARBA" id="ARBA00007596"/>
    </source>
</evidence>
<dbReference type="NCBIfam" id="TIGR01023">
    <property type="entry name" value="rpmG_bact"/>
    <property type="match status" value="1"/>
</dbReference>
<reference evidence="5 6" key="1">
    <citation type="journal article" date="2023" name="Hortic Res">
        <title>The complete reference genome for grapevine (Vitis vinifera L.) genetics and breeding.</title>
        <authorList>
            <person name="Shi X."/>
            <person name="Cao S."/>
            <person name="Wang X."/>
            <person name="Huang S."/>
            <person name="Wang Y."/>
            <person name="Liu Z."/>
            <person name="Liu W."/>
            <person name="Leng X."/>
            <person name="Peng Y."/>
            <person name="Wang N."/>
            <person name="Wang Y."/>
            <person name="Ma Z."/>
            <person name="Xu X."/>
            <person name="Zhang F."/>
            <person name="Xue H."/>
            <person name="Zhong H."/>
            <person name="Wang Y."/>
            <person name="Zhang K."/>
            <person name="Velt A."/>
            <person name="Avia K."/>
            <person name="Holtgrawe D."/>
            <person name="Grimplet J."/>
            <person name="Matus J.T."/>
            <person name="Ware D."/>
            <person name="Wu X."/>
            <person name="Wang H."/>
            <person name="Liu C."/>
            <person name="Fang Y."/>
            <person name="Rustenholz C."/>
            <person name="Cheng Z."/>
            <person name="Xiao H."/>
            <person name="Zhou Y."/>
        </authorList>
    </citation>
    <scope>NUCLEOTIDE SEQUENCE [LARGE SCALE GENOMIC DNA]</scope>
    <source>
        <strain evidence="6">cv. Pinot noir / PN40024</strain>
        <tissue evidence="5">Leaf</tissue>
    </source>
</reference>
<evidence type="ECO:0000256" key="4">
    <source>
        <dbReference type="ARBA" id="ARBA00035429"/>
    </source>
</evidence>
<dbReference type="PANTHER" id="PTHR43168:SF2">
    <property type="entry name" value="LARGE RIBOSOMAL SUBUNIT PROTEIN BL33C"/>
    <property type="match status" value="1"/>
</dbReference>
<keyword evidence="2" id="KW-0689">Ribosomal protein</keyword>
<proteinExistence type="inferred from homology"/>
<keyword evidence="3" id="KW-0687">Ribonucleoprotein</keyword>
<gene>
    <name evidence="5" type="ORF">VitviT2T_018417</name>
</gene>
<dbReference type="Gene3D" id="2.20.28.120">
    <property type="entry name" value="Ribosomal protein L33"/>
    <property type="match status" value="1"/>
</dbReference>
<dbReference type="Pfam" id="PF00471">
    <property type="entry name" value="Ribosomal_L33"/>
    <property type="match status" value="1"/>
</dbReference>
<evidence type="ECO:0000313" key="6">
    <source>
        <dbReference type="Proteomes" id="UP001227230"/>
    </source>
</evidence>
<dbReference type="InterPro" id="IPR001705">
    <property type="entry name" value="Ribosomal_bL33"/>
</dbReference>